<dbReference type="EMBL" id="BNAT01000001">
    <property type="protein sequence ID" value="GHH81282.1"/>
    <property type="molecule type" value="Genomic_DNA"/>
</dbReference>
<gene>
    <name evidence="2" type="ORF">GCM10017771_02820</name>
</gene>
<proteinExistence type="predicted"/>
<protein>
    <submittedName>
        <fullName evidence="2">Uncharacterized protein</fullName>
    </submittedName>
</protein>
<name>A0A919L2A7_9ACTN</name>
<organism evidence="2 3">
    <name type="scientific">Streptomyces capitiformicae</name>
    <dbReference type="NCBI Taxonomy" id="2014920"/>
    <lineage>
        <taxon>Bacteria</taxon>
        <taxon>Bacillati</taxon>
        <taxon>Actinomycetota</taxon>
        <taxon>Actinomycetes</taxon>
        <taxon>Kitasatosporales</taxon>
        <taxon>Streptomycetaceae</taxon>
        <taxon>Streptomyces</taxon>
    </lineage>
</organism>
<keyword evidence="3" id="KW-1185">Reference proteome</keyword>
<feature type="region of interest" description="Disordered" evidence="1">
    <location>
        <begin position="81"/>
        <end position="112"/>
    </location>
</feature>
<feature type="region of interest" description="Disordered" evidence="1">
    <location>
        <begin position="1"/>
        <end position="25"/>
    </location>
</feature>
<dbReference type="AlphaFoldDB" id="A0A919L2A7"/>
<reference evidence="2" key="2">
    <citation type="submission" date="2020-09" db="EMBL/GenBank/DDBJ databases">
        <authorList>
            <person name="Sun Q."/>
            <person name="Zhou Y."/>
        </authorList>
    </citation>
    <scope>NUCLEOTIDE SEQUENCE</scope>
    <source>
        <strain evidence="2">CGMCC 4.7403</strain>
    </source>
</reference>
<evidence type="ECO:0000256" key="1">
    <source>
        <dbReference type="SAM" id="MobiDB-lite"/>
    </source>
</evidence>
<dbReference type="Proteomes" id="UP000603227">
    <property type="component" value="Unassembled WGS sequence"/>
</dbReference>
<sequence>MTSSGRMHDSSIGMPSRTFRYSGSDRPACRMNHTGVCGTGSRLHALRKAELYVAVGWWPEGLALALTRQSLARPLDSEVRGCGQAETTGDPMLSATAPGGRPGPRSLSAIRQ</sequence>
<accession>A0A919L2A7</accession>
<evidence type="ECO:0000313" key="2">
    <source>
        <dbReference type="EMBL" id="GHH81282.1"/>
    </source>
</evidence>
<reference evidence="2" key="1">
    <citation type="journal article" date="2014" name="Int. J. Syst. Evol. Microbiol.">
        <title>Complete genome sequence of Corynebacterium casei LMG S-19264T (=DSM 44701T), isolated from a smear-ripened cheese.</title>
        <authorList>
            <consortium name="US DOE Joint Genome Institute (JGI-PGF)"/>
            <person name="Walter F."/>
            <person name="Albersmeier A."/>
            <person name="Kalinowski J."/>
            <person name="Ruckert C."/>
        </authorList>
    </citation>
    <scope>NUCLEOTIDE SEQUENCE</scope>
    <source>
        <strain evidence="2">CGMCC 4.7403</strain>
    </source>
</reference>
<evidence type="ECO:0000313" key="3">
    <source>
        <dbReference type="Proteomes" id="UP000603227"/>
    </source>
</evidence>
<comment type="caution">
    <text evidence="2">The sequence shown here is derived from an EMBL/GenBank/DDBJ whole genome shotgun (WGS) entry which is preliminary data.</text>
</comment>